<dbReference type="AlphaFoldDB" id="A0A327Q7M1"/>
<name>A0A327Q7M1_9BACT</name>
<evidence type="ECO:0000313" key="1">
    <source>
        <dbReference type="EMBL" id="RAJ00390.1"/>
    </source>
</evidence>
<protein>
    <submittedName>
        <fullName evidence="1">Uncharacterized protein</fullName>
    </submittedName>
</protein>
<organism evidence="1 2">
    <name type="scientific">Chitinophaga skermanii</name>
    <dbReference type="NCBI Taxonomy" id="331697"/>
    <lineage>
        <taxon>Bacteria</taxon>
        <taxon>Pseudomonadati</taxon>
        <taxon>Bacteroidota</taxon>
        <taxon>Chitinophagia</taxon>
        <taxon>Chitinophagales</taxon>
        <taxon>Chitinophagaceae</taxon>
        <taxon>Chitinophaga</taxon>
    </lineage>
</organism>
<gene>
    <name evidence="1" type="ORF">LX64_04095</name>
</gene>
<accession>A0A327Q7M1</accession>
<reference evidence="1 2" key="1">
    <citation type="submission" date="2018-06" db="EMBL/GenBank/DDBJ databases">
        <title>Genomic Encyclopedia of Archaeal and Bacterial Type Strains, Phase II (KMG-II): from individual species to whole genera.</title>
        <authorList>
            <person name="Goeker M."/>
        </authorList>
    </citation>
    <scope>NUCLEOTIDE SEQUENCE [LARGE SCALE GENOMIC DNA]</scope>
    <source>
        <strain evidence="1 2">DSM 23857</strain>
    </source>
</reference>
<keyword evidence="2" id="KW-1185">Reference proteome</keyword>
<comment type="caution">
    <text evidence="1">The sequence shown here is derived from an EMBL/GenBank/DDBJ whole genome shotgun (WGS) entry which is preliminary data.</text>
</comment>
<proteinExistence type="predicted"/>
<sequence length="410" mass="46012">MPPISQDSIVVYFDEIKAASQKSMQLWGKEVYGPMLLVDPSTRTVYANEPDSAGLLKQQGAIYTGILPKDVNISNTAMNWSGKRWATIMLPLPKDKQQRVNLLAHESFHRLQPALGFALNSPENNHLDQKEGRIYLRLELAALGKALQASNGKEVKTHLTHALIFRKYRYAIYDKAAGTENSLELNEGIAEFTGAIVTGRTKAEATAYFLNGINKFLQNPTFVRSFAYNTTPIYGYILYQKNNNWQKQITANTDLTSFFIKAFGINIPANVQAAATRVANNYNGSAIVQQEAEREINIQQLIAEYKRKFIQEPHVDIKFVQMNVSFDPRNIMPLEDKGTVYPNARITDVWGILTVENGALMSPNWDKITVTQPTKMDGNKVTGDGWTLELTGGYQVTKDEATGHFKLIKQ</sequence>
<evidence type="ECO:0000313" key="2">
    <source>
        <dbReference type="Proteomes" id="UP000249547"/>
    </source>
</evidence>
<dbReference type="EMBL" id="QLLL01000008">
    <property type="protein sequence ID" value="RAJ00390.1"/>
    <property type="molecule type" value="Genomic_DNA"/>
</dbReference>
<dbReference type="Proteomes" id="UP000249547">
    <property type="component" value="Unassembled WGS sequence"/>
</dbReference>